<proteinExistence type="predicted"/>
<comment type="caution">
    <text evidence="2">The sequence shown here is derived from an EMBL/GenBank/DDBJ whole genome shotgun (WGS) entry which is preliminary data.</text>
</comment>
<gene>
    <name evidence="2" type="ORF">K8U80_03770</name>
</gene>
<protein>
    <submittedName>
        <fullName evidence="2">DUF2798 domain-containing protein</fullName>
    </submittedName>
</protein>
<keyword evidence="1" id="KW-1133">Transmembrane helix</keyword>
<accession>A0A921IPT4</accession>
<feature type="transmembrane region" description="Helical" evidence="1">
    <location>
        <begin position="39"/>
        <end position="61"/>
    </location>
</feature>
<dbReference type="EMBL" id="DYVF01000027">
    <property type="protein sequence ID" value="HJG30498.1"/>
    <property type="molecule type" value="Genomic_DNA"/>
</dbReference>
<evidence type="ECO:0000313" key="3">
    <source>
        <dbReference type="Proteomes" id="UP000746751"/>
    </source>
</evidence>
<organism evidence="2 3">
    <name type="scientific">Collinsella ihumii</name>
    <dbReference type="NCBI Taxonomy" id="1720204"/>
    <lineage>
        <taxon>Bacteria</taxon>
        <taxon>Bacillati</taxon>
        <taxon>Actinomycetota</taxon>
        <taxon>Coriobacteriia</taxon>
        <taxon>Coriobacteriales</taxon>
        <taxon>Coriobacteriaceae</taxon>
        <taxon>Collinsella</taxon>
    </lineage>
</organism>
<feature type="transmembrane region" description="Helical" evidence="1">
    <location>
        <begin position="120"/>
        <end position="143"/>
    </location>
</feature>
<keyword evidence="1" id="KW-0472">Membrane</keyword>
<evidence type="ECO:0000256" key="1">
    <source>
        <dbReference type="SAM" id="Phobius"/>
    </source>
</evidence>
<dbReference type="AlphaFoldDB" id="A0A921IPT4"/>
<dbReference type="Pfam" id="PF11391">
    <property type="entry name" value="DUF2798"/>
    <property type="match status" value="2"/>
</dbReference>
<reference evidence="2" key="1">
    <citation type="journal article" date="2021" name="PeerJ">
        <title>Extensive microbial diversity within the chicken gut microbiome revealed by metagenomics and culture.</title>
        <authorList>
            <person name="Gilroy R."/>
            <person name="Ravi A."/>
            <person name="Getino M."/>
            <person name="Pursley I."/>
            <person name="Horton D.L."/>
            <person name="Alikhan N.F."/>
            <person name="Baker D."/>
            <person name="Gharbi K."/>
            <person name="Hall N."/>
            <person name="Watson M."/>
            <person name="Adriaenssens E.M."/>
            <person name="Foster-Nyarko E."/>
            <person name="Jarju S."/>
            <person name="Secka A."/>
            <person name="Antonio M."/>
            <person name="Oren A."/>
            <person name="Chaudhuri R.R."/>
            <person name="La Ragione R."/>
            <person name="Hildebrand F."/>
            <person name="Pallen M.J."/>
        </authorList>
    </citation>
    <scope>NUCLEOTIDE SEQUENCE</scope>
    <source>
        <strain evidence="2">ChiGjej2B2-7701</strain>
    </source>
</reference>
<reference evidence="2" key="2">
    <citation type="submission" date="2021-09" db="EMBL/GenBank/DDBJ databases">
        <authorList>
            <person name="Gilroy R."/>
        </authorList>
    </citation>
    <scope>NUCLEOTIDE SEQUENCE</scope>
    <source>
        <strain evidence="2">ChiGjej2B2-7701</strain>
    </source>
</reference>
<dbReference type="Proteomes" id="UP000746751">
    <property type="component" value="Unassembled WGS sequence"/>
</dbReference>
<dbReference type="InterPro" id="IPR021529">
    <property type="entry name" value="DUF2798"/>
</dbReference>
<feature type="transmembrane region" description="Helical" evidence="1">
    <location>
        <begin position="9"/>
        <end position="27"/>
    </location>
</feature>
<feature type="transmembrane region" description="Helical" evidence="1">
    <location>
        <begin position="82"/>
        <end position="108"/>
    </location>
</feature>
<evidence type="ECO:0000313" key="2">
    <source>
        <dbReference type="EMBL" id="HJG30498.1"/>
    </source>
</evidence>
<name>A0A921IPT4_9ACTN</name>
<keyword evidence="1" id="KW-0812">Transmembrane</keyword>
<sequence length="158" mass="17434">MPKTKAQRIVFSLLMAFAMVYGMELYNQALIYGGLKTELFAAPFADIVPLMVAVIVLETLVGGRIAHRLTFRLLDPTKVPALLVTVFMGAFTCWSMCPMMSLVATLAFKQPPAGELVATWIQTVAMNFPMALLWQLFVAGPAVRAAMRLLRRIPVLSD</sequence>